<proteinExistence type="inferred from homology"/>
<dbReference type="EC" id="3.1.1.-" evidence="7"/>
<comment type="function">
    <text evidence="7">Putative phospholipase.</text>
</comment>
<organism evidence="8">
    <name type="scientific">Melanaphis sacchari</name>
    <dbReference type="NCBI Taxonomy" id="742174"/>
    <lineage>
        <taxon>Eukaryota</taxon>
        <taxon>Metazoa</taxon>
        <taxon>Ecdysozoa</taxon>
        <taxon>Arthropoda</taxon>
        <taxon>Hexapoda</taxon>
        <taxon>Insecta</taxon>
        <taxon>Pterygota</taxon>
        <taxon>Neoptera</taxon>
        <taxon>Paraneoptera</taxon>
        <taxon>Hemiptera</taxon>
        <taxon>Sternorrhyncha</taxon>
        <taxon>Aphidomorpha</taxon>
        <taxon>Aphidoidea</taxon>
        <taxon>Aphididae</taxon>
        <taxon>Aphidini</taxon>
        <taxon>Melanaphis</taxon>
    </lineage>
</organism>
<evidence type="ECO:0000256" key="4">
    <source>
        <dbReference type="ARBA" id="ARBA00022963"/>
    </source>
</evidence>
<reference evidence="8" key="1">
    <citation type="submission" date="2017-10" db="EMBL/GenBank/DDBJ databases">
        <title>Transcriptome Assembly of Sugarcane Aphid Adults.</title>
        <authorList>
            <person name="Scully E.D."/>
            <person name="Palmer N.A."/>
            <person name="Geib S.M."/>
            <person name="Sarath G."/>
            <person name="Sattler S.E."/>
        </authorList>
    </citation>
    <scope>NUCLEOTIDE SEQUENCE</scope>
    <source>
        <tissue evidence="8">Whole body</tissue>
    </source>
</reference>
<gene>
    <name evidence="8" type="primary">PLBD2_5</name>
</gene>
<keyword evidence="5 7" id="KW-0443">Lipid metabolism</keyword>
<feature type="chain" id="PRO_5013984408" description="Phospholipase B-like" evidence="7">
    <location>
        <begin position="22"/>
        <end position="556"/>
    </location>
</feature>
<comment type="similarity">
    <text evidence="1 7">Belongs to the phospholipase B-like family.</text>
</comment>
<dbReference type="AlphaFoldDB" id="A0A2H8TJI2"/>
<evidence type="ECO:0000256" key="5">
    <source>
        <dbReference type="ARBA" id="ARBA00023098"/>
    </source>
</evidence>
<dbReference type="GO" id="GO:0009395">
    <property type="term" value="P:phospholipid catabolic process"/>
    <property type="evidence" value="ECO:0007669"/>
    <property type="project" value="TreeGrafter"/>
</dbReference>
<keyword evidence="3 7" id="KW-0378">Hydrolase</keyword>
<keyword evidence="6" id="KW-0325">Glycoprotein</keyword>
<accession>A0A2H8TJI2</accession>
<evidence type="ECO:0000256" key="6">
    <source>
        <dbReference type="ARBA" id="ARBA00023180"/>
    </source>
</evidence>
<evidence type="ECO:0000256" key="1">
    <source>
        <dbReference type="ARBA" id="ARBA00007835"/>
    </source>
</evidence>
<sequence length="556" mass="63489">MSSIRCILLSLLSVWALQCSAIMKNQTLLAVKKENNRITIQPKLYIVKSKEIIIGKAKYIDRINSTGWGYLEIRTSQKAKDEDQAYGAGYLEGILTADLIYSYWFNTAKGYCTDRLEVCQQLKDYMSTNKNWIKSKSNESDPYWYQIGLYYKQLDGLYDGYMRGKSPDTPDLTWDDLYWLNALDDLGDLSVALNPSGASHRILGSGSCSALIKLMPGNKDLFVSHVTWSGYETMLRIQKRYSLRFRKSKTSNKLIRGFDMSFSSFPGGIQSGDDFYLMSSGLTTLETTIENYNNSLWSNVKPVGQVLEFVRAMIANRLADNPTNWVDIFKLHNSGTYNNQWMIVNYAAFQPGSPLPSKDVLHVLEQMPGHVIHDDFTDHLSNRTYWASYNVPYFPFIFNISGNYDMEQRYGSWFSYSNTPRARIFARDHVKIHCDNCMLHLMRSNNFTRDPESRCDCSPPYSAENAISARNDLNFKNGTYPIEALGHRSHGATDVKITTSQLFQQLKFKAIAGPTQGSNNSLGPFCWSKSDFNDKVSHLGHPDCFNFKPVLHQWTL</sequence>
<dbReference type="Gene3D" id="3.60.60.30">
    <property type="match status" value="1"/>
</dbReference>
<feature type="signal peptide" evidence="7">
    <location>
        <begin position="1"/>
        <end position="21"/>
    </location>
</feature>
<evidence type="ECO:0000256" key="3">
    <source>
        <dbReference type="ARBA" id="ARBA00022801"/>
    </source>
</evidence>
<dbReference type="PANTHER" id="PTHR12370:SF3">
    <property type="entry name" value="PHOSPHOLIPASE B-LIKE 2-RELATED"/>
    <property type="match status" value="1"/>
</dbReference>
<dbReference type="Pfam" id="PF04916">
    <property type="entry name" value="Phospholip_B"/>
    <property type="match status" value="1"/>
</dbReference>
<evidence type="ECO:0000256" key="7">
    <source>
        <dbReference type="RuleBase" id="RU364138"/>
    </source>
</evidence>
<dbReference type="EMBL" id="GFXV01002394">
    <property type="protein sequence ID" value="MBW14199.1"/>
    <property type="molecule type" value="Transcribed_RNA"/>
</dbReference>
<keyword evidence="2 7" id="KW-0732">Signal</keyword>
<dbReference type="GO" id="GO:0005576">
    <property type="term" value="C:extracellular region"/>
    <property type="evidence" value="ECO:0007669"/>
    <property type="project" value="TreeGrafter"/>
</dbReference>
<evidence type="ECO:0000256" key="2">
    <source>
        <dbReference type="ARBA" id="ARBA00022729"/>
    </source>
</evidence>
<dbReference type="OrthoDB" id="443524at2759"/>
<keyword evidence="4 7" id="KW-0442">Lipid degradation</keyword>
<dbReference type="GO" id="GO:0004620">
    <property type="term" value="F:phospholipase activity"/>
    <property type="evidence" value="ECO:0007669"/>
    <property type="project" value="InterPro"/>
</dbReference>
<protein>
    <recommendedName>
        <fullName evidence="7">Phospholipase B-like</fullName>
        <ecNumber evidence="7">3.1.1.-</ecNumber>
    </recommendedName>
</protein>
<name>A0A2H8TJI2_9HEMI</name>
<dbReference type="InterPro" id="IPR007000">
    <property type="entry name" value="PLipase_B-like"/>
</dbReference>
<dbReference type="PANTHER" id="PTHR12370">
    <property type="entry name" value="PHOSPHOLIPASE B-RELATED"/>
    <property type="match status" value="1"/>
</dbReference>
<evidence type="ECO:0000313" key="8">
    <source>
        <dbReference type="EMBL" id="MBW14199.1"/>
    </source>
</evidence>